<gene>
    <name evidence="2" type="ORF">DOS83_05370</name>
</gene>
<name>A0A3E0IQ84_9STAP</name>
<organism evidence="2 3">
    <name type="scientific">Staphylococcus felis</name>
    <dbReference type="NCBI Taxonomy" id="46127"/>
    <lineage>
        <taxon>Bacteria</taxon>
        <taxon>Bacillati</taxon>
        <taxon>Bacillota</taxon>
        <taxon>Bacilli</taxon>
        <taxon>Bacillales</taxon>
        <taxon>Staphylococcaceae</taxon>
        <taxon>Staphylococcus</taxon>
    </lineage>
</organism>
<dbReference type="RefSeq" id="WP_116094202.1">
    <property type="nucleotide sequence ID" value="NZ_QKXN01000132.1"/>
</dbReference>
<evidence type="ECO:0000313" key="2">
    <source>
        <dbReference type="EMBL" id="REH96475.1"/>
    </source>
</evidence>
<dbReference type="Pfam" id="PF11907">
    <property type="entry name" value="DUF3427"/>
    <property type="match status" value="1"/>
</dbReference>
<proteinExistence type="predicted"/>
<accession>A0A3E0IQ84</accession>
<comment type="caution">
    <text evidence="2">The sequence shown here is derived from an EMBL/GenBank/DDBJ whole genome shotgun (WGS) entry which is preliminary data.</text>
</comment>
<dbReference type="OrthoDB" id="9802848at2"/>
<feature type="domain" description="DUF3427" evidence="1">
    <location>
        <begin position="74"/>
        <end position="118"/>
    </location>
</feature>
<evidence type="ECO:0000313" key="3">
    <source>
        <dbReference type="Proteomes" id="UP000256562"/>
    </source>
</evidence>
<dbReference type="EMBL" id="QKXQ01000253">
    <property type="protein sequence ID" value="REH96475.1"/>
    <property type="molecule type" value="Genomic_DNA"/>
</dbReference>
<dbReference type="AlphaFoldDB" id="A0A3E0IQ84"/>
<protein>
    <recommendedName>
        <fullName evidence="1">DUF3427 domain-containing protein</fullName>
    </recommendedName>
</protein>
<evidence type="ECO:0000259" key="1">
    <source>
        <dbReference type="Pfam" id="PF11907"/>
    </source>
</evidence>
<dbReference type="InterPro" id="IPR021835">
    <property type="entry name" value="DUF3427"/>
</dbReference>
<dbReference type="Proteomes" id="UP000256562">
    <property type="component" value="Unassembled WGS sequence"/>
</dbReference>
<sequence>MEVIEGCHNVLSYAFYNSAFGQIYEKPTIYCDKSLIYLSSGLIENMKISQFKEYVEVILDLVDYNNTPRQVRAMLLIFMTYRQNESFSETSQYLDEFLNQSELKWYTKPNHTMISKQEHLGTVNVVKESVAEEKCQMDVFRIRHAVKRGYLIDLQQKGTMHE</sequence>
<reference evidence="2 3" key="1">
    <citation type="journal article" date="2018" name="Vet. Microbiol.">
        <title>Characterisation of Staphylococcus felis isolated from cats using whole genome sequencing.</title>
        <authorList>
            <person name="Worthing K."/>
            <person name="Pang S."/>
            <person name="Trott D.J."/>
            <person name="Abraham S."/>
            <person name="Coombs G.W."/>
            <person name="Jordan D."/>
            <person name="McIntyre L."/>
            <person name="Davies M.R."/>
            <person name="Norris J."/>
        </authorList>
    </citation>
    <scope>NUCLEOTIDE SEQUENCE [LARGE SCALE GENOMIC DNA]</scope>
    <source>
        <strain evidence="2 3">F9</strain>
    </source>
</reference>